<dbReference type="InterPro" id="IPR001851">
    <property type="entry name" value="ABC_transp_permease"/>
</dbReference>
<comment type="subcellular location">
    <subcellularLocation>
        <location evidence="1">Cell membrane</location>
        <topology evidence="1">Multi-pass membrane protein</topology>
    </subcellularLocation>
</comment>
<feature type="transmembrane region" description="Helical" evidence="10">
    <location>
        <begin position="31"/>
        <end position="50"/>
    </location>
</feature>
<feature type="transmembrane region" description="Helical" evidence="10">
    <location>
        <begin position="185"/>
        <end position="210"/>
    </location>
</feature>
<evidence type="ECO:0000256" key="8">
    <source>
        <dbReference type="ARBA" id="ARBA00023136"/>
    </source>
</evidence>
<dbReference type="GO" id="GO:0015808">
    <property type="term" value="P:L-alanine transport"/>
    <property type="evidence" value="ECO:0007669"/>
    <property type="project" value="TreeGrafter"/>
</dbReference>
<feature type="transmembrane region" description="Helical" evidence="10">
    <location>
        <begin position="259"/>
        <end position="280"/>
    </location>
</feature>
<dbReference type="AlphaFoldDB" id="A0A942YVE2"/>
<dbReference type="EMBL" id="JAGYPF010000004">
    <property type="protein sequence ID" value="MBS4214978.1"/>
    <property type="molecule type" value="Genomic_DNA"/>
</dbReference>
<dbReference type="InterPro" id="IPR052157">
    <property type="entry name" value="BCAA_transport_permease"/>
</dbReference>
<evidence type="ECO:0000256" key="4">
    <source>
        <dbReference type="ARBA" id="ARBA00022519"/>
    </source>
</evidence>
<keyword evidence="6" id="KW-0029">Amino-acid transport</keyword>
<dbReference type="RefSeq" id="WP_213119476.1">
    <property type="nucleotide sequence ID" value="NZ_JAGYPF010000004.1"/>
</dbReference>
<dbReference type="GO" id="GO:0042941">
    <property type="term" value="P:D-alanine transmembrane transport"/>
    <property type="evidence" value="ECO:0007669"/>
    <property type="project" value="TreeGrafter"/>
</dbReference>
<comment type="caution">
    <text evidence="11">The sequence shown here is derived from an EMBL/GenBank/DDBJ whole genome shotgun (WGS) entry which is preliminary data.</text>
</comment>
<keyword evidence="3" id="KW-1003">Cell membrane</keyword>
<dbReference type="Pfam" id="PF02653">
    <property type="entry name" value="BPD_transp_2"/>
    <property type="match status" value="1"/>
</dbReference>
<evidence type="ECO:0000256" key="5">
    <source>
        <dbReference type="ARBA" id="ARBA00022692"/>
    </source>
</evidence>
<evidence type="ECO:0000256" key="10">
    <source>
        <dbReference type="SAM" id="Phobius"/>
    </source>
</evidence>
<dbReference type="CDD" id="cd06582">
    <property type="entry name" value="TM_PBP1_LivH_like"/>
    <property type="match status" value="1"/>
</dbReference>
<feature type="transmembrane region" description="Helical" evidence="10">
    <location>
        <begin position="57"/>
        <end position="76"/>
    </location>
</feature>
<sequence>MQEIITALSNGSIYALMALAIGIIYSTTQIINFAHGSVIMIGAMTSYWLLSIFHMNYITAIILAVIINIVLSIVIYKVSVEKLGDLTQNSGWIVTLFGAGIILDNTARMLFGTEPKAYPFLFDGKVIPIFGTKIMVHEIMMILVAVLIGALYQIVMQKTNFGRAVRAVSFRPDTARIMGIRSNRIVLMCFAISGAVAAISGALIAPITFASYTMTYSVGIKAFAAALIGGLGNTRGAFVGGLLLGLIEEIANMIVPGGFVDSISFLIMIIVIIVLPGGILSAKLFNKGELNAEKI</sequence>
<evidence type="ECO:0000256" key="2">
    <source>
        <dbReference type="ARBA" id="ARBA00022448"/>
    </source>
</evidence>
<gene>
    <name evidence="11" type="ORF">KHA99_21255</name>
</gene>
<accession>A0A942YVE2</accession>
<name>A0A942YVE2_9BACI</name>
<comment type="similarity">
    <text evidence="9">Belongs to the binding-protein-dependent transport system permease family. LivHM subfamily.</text>
</comment>
<dbReference type="GO" id="GO:0015188">
    <property type="term" value="F:L-isoleucine transmembrane transporter activity"/>
    <property type="evidence" value="ECO:0007669"/>
    <property type="project" value="TreeGrafter"/>
</dbReference>
<feature type="transmembrane region" description="Helical" evidence="10">
    <location>
        <begin position="134"/>
        <end position="155"/>
    </location>
</feature>
<protein>
    <submittedName>
        <fullName evidence="11">Branched-chain amino acid ABC transporter permease</fullName>
    </submittedName>
</protein>
<dbReference type="GO" id="GO:0005886">
    <property type="term" value="C:plasma membrane"/>
    <property type="evidence" value="ECO:0007669"/>
    <property type="project" value="UniProtKB-SubCell"/>
</dbReference>
<keyword evidence="8 10" id="KW-0472">Membrane</keyword>
<keyword evidence="12" id="KW-1185">Reference proteome</keyword>
<evidence type="ECO:0000313" key="12">
    <source>
        <dbReference type="Proteomes" id="UP000679749"/>
    </source>
</evidence>
<dbReference type="GO" id="GO:0005304">
    <property type="term" value="F:L-valine transmembrane transporter activity"/>
    <property type="evidence" value="ECO:0007669"/>
    <property type="project" value="TreeGrafter"/>
</dbReference>
<organism evidence="11 12">
    <name type="scientific">Neobacillus rhizophilus</name>
    <dbReference type="NCBI Taxonomy" id="2833579"/>
    <lineage>
        <taxon>Bacteria</taxon>
        <taxon>Bacillati</taxon>
        <taxon>Bacillota</taxon>
        <taxon>Bacilli</taxon>
        <taxon>Bacillales</taxon>
        <taxon>Bacillaceae</taxon>
        <taxon>Neobacillus</taxon>
    </lineage>
</organism>
<evidence type="ECO:0000256" key="7">
    <source>
        <dbReference type="ARBA" id="ARBA00022989"/>
    </source>
</evidence>
<keyword evidence="2" id="KW-0813">Transport</keyword>
<reference evidence="11" key="1">
    <citation type="submission" date="2021-05" db="EMBL/GenBank/DDBJ databases">
        <title>Novel Bacillus species.</title>
        <authorList>
            <person name="Liu G."/>
        </authorList>
    </citation>
    <scope>NUCLEOTIDE SEQUENCE</scope>
    <source>
        <strain evidence="11">FJAT-49825</strain>
    </source>
</reference>
<proteinExistence type="inferred from homology"/>
<keyword evidence="7 10" id="KW-1133">Transmembrane helix</keyword>
<dbReference type="GO" id="GO:0015192">
    <property type="term" value="F:L-phenylalanine transmembrane transporter activity"/>
    <property type="evidence" value="ECO:0007669"/>
    <property type="project" value="TreeGrafter"/>
</dbReference>
<keyword evidence="4" id="KW-0997">Cell inner membrane</keyword>
<dbReference type="PANTHER" id="PTHR11795:SF371">
    <property type="entry name" value="HIGH-AFFINITY BRANCHED-CHAIN AMINO ACID TRANSPORT SYSTEM PERMEASE PROTEIN LIVH"/>
    <property type="match status" value="1"/>
</dbReference>
<evidence type="ECO:0000256" key="3">
    <source>
        <dbReference type="ARBA" id="ARBA00022475"/>
    </source>
</evidence>
<dbReference type="GO" id="GO:1903806">
    <property type="term" value="P:L-isoleucine import across plasma membrane"/>
    <property type="evidence" value="ECO:0007669"/>
    <property type="project" value="TreeGrafter"/>
</dbReference>
<evidence type="ECO:0000256" key="1">
    <source>
        <dbReference type="ARBA" id="ARBA00004651"/>
    </source>
</evidence>
<dbReference type="Proteomes" id="UP000679749">
    <property type="component" value="Unassembled WGS sequence"/>
</dbReference>
<dbReference type="PANTHER" id="PTHR11795">
    <property type="entry name" value="BRANCHED-CHAIN AMINO ACID TRANSPORT SYSTEM PERMEASE PROTEIN LIVH"/>
    <property type="match status" value="1"/>
</dbReference>
<keyword evidence="5 10" id="KW-0812">Transmembrane</keyword>
<evidence type="ECO:0000256" key="6">
    <source>
        <dbReference type="ARBA" id="ARBA00022970"/>
    </source>
</evidence>
<feature type="transmembrane region" description="Helical" evidence="10">
    <location>
        <begin position="7"/>
        <end position="25"/>
    </location>
</feature>
<dbReference type="GO" id="GO:0015190">
    <property type="term" value="F:L-leucine transmembrane transporter activity"/>
    <property type="evidence" value="ECO:0007669"/>
    <property type="project" value="TreeGrafter"/>
</dbReference>
<evidence type="ECO:0000313" key="11">
    <source>
        <dbReference type="EMBL" id="MBS4214978.1"/>
    </source>
</evidence>
<feature type="transmembrane region" description="Helical" evidence="10">
    <location>
        <begin position="222"/>
        <end position="247"/>
    </location>
</feature>
<evidence type="ECO:0000256" key="9">
    <source>
        <dbReference type="ARBA" id="ARBA00037998"/>
    </source>
</evidence>